<proteinExistence type="predicted"/>
<organism evidence="2 3">
    <name type="scientific">Austropuccinia psidii MF-1</name>
    <dbReference type="NCBI Taxonomy" id="1389203"/>
    <lineage>
        <taxon>Eukaryota</taxon>
        <taxon>Fungi</taxon>
        <taxon>Dikarya</taxon>
        <taxon>Basidiomycota</taxon>
        <taxon>Pucciniomycotina</taxon>
        <taxon>Pucciniomycetes</taxon>
        <taxon>Pucciniales</taxon>
        <taxon>Sphaerophragmiaceae</taxon>
        <taxon>Austropuccinia</taxon>
    </lineage>
</organism>
<keyword evidence="3" id="KW-1185">Reference proteome</keyword>
<feature type="compositionally biased region" description="Basic residues" evidence="1">
    <location>
        <begin position="175"/>
        <end position="185"/>
    </location>
</feature>
<sequence length="185" mass="20586">MDDLLEPSSKDVKETTKFKKKNSGALTLLWSSVSTELEEVLLSNKSSFYNCWISLGSFCGKNSVVLISRTLHKLIKLNYQPGSSLEKHIDEFHKIYASYLSISAKSTISMNLSSSMAAAFSLRSLGTDKDVTDRVSIEHSLLQLAYEQHALLSDQSKQPESSKAKTKNQAEAGCKKRGFKGKKER</sequence>
<feature type="region of interest" description="Disordered" evidence="1">
    <location>
        <begin position="153"/>
        <end position="185"/>
    </location>
</feature>
<name>A0A9Q3C8M2_9BASI</name>
<comment type="caution">
    <text evidence="2">The sequence shown here is derived from an EMBL/GenBank/DDBJ whole genome shotgun (WGS) entry which is preliminary data.</text>
</comment>
<reference evidence="2" key="1">
    <citation type="submission" date="2021-03" db="EMBL/GenBank/DDBJ databases">
        <title>Draft genome sequence of rust myrtle Austropuccinia psidii MF-1, a brazilian biotype.</title>
        <authorList>
            <person name="Quecine M.C."/>
            <person name="Pachon D.M.R."/>
            <person name="Bonatelli M.L."/>
            <person name="Correr F.H."/>
            <person name="Franceschini L.M."/>
            <person name="Leite T.F."/>
            <person name="Margarido G.R.A."/>
            <person name="Almeida C.A."/>
            <person name="Ferrarezi J.A."/>
            <person name="Labate C.A."/>
        </authorList>
    </citation>
    <scope>NUCLEOTIDE SEQUENCE</scope>
    <source>
        <strain evidence="2">MF-1</strain>
    </source>
</reference>
<evidence type="ECO:0000256" key="1">
    <source>
        <dbReference type="SAM" id="MobiDB-lite"/>
    </source>
</evidence>
<evidence type="ECO:0000313" key="2">
    <source>
        <dbReference type="EMBL" id="MBW0480569.1"/>
    </source>
</evidence>
<accession>A0A9Q3C8M2</accession>
<evidence type="ECO:0000313" key="3">
    <source>
        <dbReference type="Proteomes" id="UP000765509"/>
    </source>
</evidence>
<dbReference type="AlphaFoldDB" id="A0A9Q3C8M2"/>
<gene>
    <name evidence="2" type="ORF">O181_020284</name>
</gene>
<dbReference type="OrthoDB" id="2516191at2759"/>
<dbReference type="EMBL" id="AVOT02006023">
    <property type="protein sequence ID" value="MBW0480569.1"/>
    <property type="molecule type" value="Genomic_DNA"/>
</dbReference>
<protein>
    <submittedName>
        <fullName evidence="2">Uncharacterized protein</fullName>
    </submittedName>
</protein>
<dbReference type="Proteomes" id="UP000765509">
    <property type="component" value="Unassembled WGS sequence"/>
</dbReference>